<dbReference type="SMART" id="SM00490">
    <property type="entry name" value="HELICc"/>
    <property type="match status" value="1"/>
</dbReference>
<sequence length="5577" mass="604764">MAFDPSTARPLAAVPSTSGGDDFELPPLEPVAARTTRFDPSTARPYSPPLSGRVKGWAGAALSLAEPELAGAAKLLKTPASTPAPEAQSRRDFIEALRPHAERVGARLGIAPEYLIAQAAQETGWGKHVPGNNLFGIKGRYRGQGRELDTTEGAGTPERAVFKTYPSPAEAFDDLGATLRNPRYAAALHPKSVEEYGNGLKAGGYATDPHYARNIGDRLREYRAALGQAPTAGDYGRVLAGSAGALVPETLAGLGRMELGAERALGVRPLGRDARAAVFDWLGGLAKSTRDYWHSGMTPAGREQLLNGELIRSDTDPATGETSYALGGHPGQTILSGALESAPGVLAMGGLGKAALSGLGFTAEQVAERAVEHGIAPGLAGWLGKVATSGAAYGGAEGLISGAQDAEQTFQDFMAIPPEGYTRLPAFREAFLETDRDLPLLERQARAWRTVAERAALDVGAKAGAVAGLTSAATGGGMFRALEAPSRTAVGGLAKNALVEAGQEAPQSGYEQWAQNEAKRDYIDPAQSPWAGVANAAATGAAVGGLLGGVTGGFTGGGTGEPARAVGDVAEQTVIQEGGGQTAPGTAQAVDAQSIGEGAEAAPQAVPETPIPAPAPQPVVSAPTDADYREAVIAAREKWDQKLSPQARQVALNRLGVTGEGLADTAFFELPQVVQGVLVQSRLQAMGRAKQPPKAEIKPAKLPKAKKTAPAPPSAAPAPAPFDEDVPLSWPTAGGGPATPAPVAVPAPAQVPVASTGPAARSPAAKLPADLAGAKPRFGYQGQGFGLDFESDLDKAAYITAQATQSKRDADYLRFVQDHTGWDEPAVRAHGARVRERVKALAKAGDSAAGPLRVVAEKPASPIDQAAHTAATSPRNPLPEPSPAQKEAGNYPKGHVRAFGLDLSIENPEGSERTGVDPGGKPWSVRMRDHYGYIKGTVGKDKDPIDLFIKPGTSPDHGGPLFVVDQVGGDGRFDEHKVMAGYSSRQEAERAYLRNYARGWKGLGAMTEMSPDGFKSWLASGKTRRPAAEFMPEGARPGDPVPTGGNVGEADSGEVAGPGRRSDGDGGAVVPPPFGVLPEGGGVGEAAAPEAVAGPVQDGAGGAVASSEALDRFKDNKLFTADKVAAARARLKSKLGQLNSGLDPELLVDGMVIAGAYIESGVRSFREYARLMMDDLGDTVKPYLLSFWEGARNYPGLDTQGMTGVEESRRDHAALMAGKDLEGIKPLSAAPEAAPAGGSGDDRTNPQNSGGDSSVSPAADEGQAYHAGVADFLAKKPRVLPSYFTKPSGKLARDWYRGWDAANLAAPVAEPNQPQEQTHEQPTQSNPTSAGRPGLRAVGAEDGAEVPGSGHDASDGNAQAEGHDRVLEGISPEDVPADEGVEAAGKAGVRAGKPGDRGRGPQPEGRHGLAGQPGTGGTGVAVDGAGGGRSVGEPAANGEAAGGEVPGVGTGGRGERDSGGGSLVAATPGGLGGTLDSNAGTVDGATASPGPRAGAGGAVASAAGGKGKRRKKAAEEPGVTPELRVEVDGGEQTRLPNYHLTDPKAIVGGGPKERFRRNRRAIEAYNTLVDENRQPTPEERDALAAYMGWGSFGQELFQGSWAKPVYREGWQAENDWLREHLGEEAWKSAQGSILNAHYTDPPTVEALWGMVERMGFIGGRVLEPSMGIGNFFALMPRHLMASSDLTGIELDQMTAGMTRFLYPDANIQRKGYEESQTADDFYDVVIGNWPFAAQGPSDRRYNKYAPSLHDYFFLKALDQVRPGGLVVGITSAGSMDKQGRTVRLALSKAGNLVAAYRLPTGAFQDYAGTKVVTDILVFQKKGEGVPNGIPAEEWMEADHVIGQRSDGSDVRVNRFWQKHPANILGEMAVGRGTTQGRDGMIVNRTEDFERWLRKLPQLVPENIMTRRESLGNVSYINNTVKDREGAVVVKAGGLFVVQGERLAALADVKNYRMKSAAETAKREAQVRALVGMREAYDALIAAERSGAAPEVARLALAGQYRAFVDEHGPLAESKGLKILKDVRDPYYPALAALETRTPEGRYEPAAILSQPTMRAKARPANPGIRDAFVLMRNESAQVDLARVAELARTTEEAVAAELLGAGAVFRTPAGSYEVRDVYLSGNVRRKLREAIEAQDAGQDMAANIEALRPVIPPDIPYFSIEAKLGAPWVPAEYYRQFVAGLVGVSGKEVGDINIRPMPNGWKVKLETWINNKPEATNLHGVPFHPFSGLVQAAMNNTSITIRVPDKDGNLVVDEARSKAANEKAGAIREKYGEWVWKDAARRIELERAYNETMNAAAEPQFDGAFLTFEGMALHRGQGEFNLRSHQQDAIWRGIANGKGIYAHEVGTGKTFTMGGLAVESRRYGLARKPVIFAHNANSASVAAEIQEMYPAAKVLYVDNLTPDTLPTTLRRIANDDWDAVVVPHSLIDRFALSEKTLKGLAEADIAALEEEAMDAAQDDGADLTPGMMDDEEAMKKVRSSTAKQLVKARNAIKKKVADMAVRASRPDAVIFEDLGIDMILVDEAHEFKKPPLATRMKLKGLNTGTSDRSITLRFLTDYVRSISGGKGVHVFTGTPITNTLNEIYNLMRYVMDEDMARDGVKNWDAWFNTFADQTTDVELTATGEYEPVSRLAAFVNVAELRRMAGQFMHIVFADEMPEFKPRATASGKTNFDKDLTEAERDELLNGRNEHPAGRPYKKIVNETAEMNPVQRSILAELIGRARSFKSATKRERREIMLSGDPRSPILVETAAGNAGFDARLYDLSAPDDPNSKVNRAVRNVLAHYHEHPLATQVIFMERGYNDSSVQRGQKVPKFNIAKDIVDKLVAGGVPREQIAIVTGDTSKDKRRDIAEAMNRADIRVVIGSSATLGVGVNMQANLRAMHHLDAPWMPGLLEQRNGRGQRQGNRWNTVLEYRYLTEGLDGRRWQVLAVKQKFITAFLKADASVRVIEGDAVNLDEGEGMDDLAESLSSASGDPRILVREKLKADVRKLEMRERMHSQGIEDAQRQARRLVEDNVDLEARLAAYRGDADLWAAEKDRPFAMVVDGKSYAERKAAQEAMAQVFKGVLDFDWHPLGEFRGFALRWRNRATAGGMIEITVELHRPGSRYAQVDVTHYAEGTIASIEGKLRALPRAVENLQERIRDNESAIAKFQMAAETPFGQETALKKKRELLAQTERDLADFPAAAPAWLRNGAPTGTDVFLKDEEAPTVYKVPGYGWARPFKRGDDPLGADLIEGYGWLVPANQGDVRPTQERRTATVQSHRWGRDNWWVLVDDGEKVRAVPYTDLRDENNLPVFEARPFERPPMAGVGPATVGQVSAPAPDRPRAATPKGVKVGDVVRFEGREGDWVVGRLVPPGNSADMDRESRWSLEVEPVSGGEREMLPAGAVAAREAGEAGKFSRHRFSWEADQGGGTPESIRAELAKRFGDRRVRRLERAKRLYILDSWQALRRFAPEAGPNDKALFKEGRVYLVAPNIRAGDAVGVFLHETGVHGGLVDWLGGRFPEFAARFHELVGAGDAAAVRAEAQVQRLLRDNALNPADADEERIAYLVEYVTRLDGKDRARLSARVRAWVREVVAALRAALYASPLGEWLRKRGFELTARDFAALARAAVRRNAASISTDSRRLASQFNLAPMFYSALTRAVQAMKQPKAPGSQWAAMIDKAPGVKAEEVEWSGVKEWLAGRGGSVGKAELLDFLAQNEIRVEEVQSPENASIGTMDFRKYQVPGGGGYREVLLTLPPKMRDAWEVFDPRSGEVVDTFSTEASARDHVDDQNRRGATLDYGRIQVPDIALSYRSGHWREPNILAHIRLNERADAEGRRVLFLEEVQSDWHQEGRKRGYKPSIQAFRVERKDDGDSFGEWAVIGPDGEYGRYMREQDAQRRVDADNSRHIQKFVPDAPFKQSWALLAMKRMIRYAAENGFDRIAWAPGAVQTERYELNRQVDSILVNADPDGGRRLDIDMVGRREYEALVNLTVGPDGKVLAGDMAEAVGKPLDEVVGKEMAERVMAVEGVKTFEGDGLRVGGEGMKGFYDRILPAEVNKYVKKWGVKVVPVELGREVRPEPWELDDDEATPAPRYGRTLVAQGVDITPAMKLAALEEGQPLFSRDGAAGGGRLAEVWKLLARHSEAFQYSKPQSGDMADIAAEIDPGMEVTDLGGSSTGENRHLWFVQMPNGDPATVREDRQGRVIVNAASLTEGGGGSALYALVSAYAHNNGKVFIGDPEGLSDEALFRRTENMLSSALKYGTTRHLRPHPRQEGFWKRWGLAWKDGDDAHNLETLLLASYHAVTEAFPEIKDVVYDFDARAFRNTRDGQFVGDPDFKLAAAQSRGGRAAKAGSATLKRTVITNTLVRGAGGDMWGGLLGEALRQPGERIDPALQKILYSRADQEPDPAAVQSSAREMGRAARLLKRGWRDLGDGFDGLADDAKALALGGFTVRMNAELAQGYLPVLEQRFVPAMAAREAVAGQVREYFANRIGIPFEKLYAAHPAEADAVAELLQEATITGVNPAETERQMLRRAAAGLGITDEPGWEDGADYAALVKGAQEAVKLEAAMAAASGNPPRDGSAVVHRFVADRLVAHYRQQIAHINRRLKSLDTLGSNPARQIELFEQRKRYDVAIGHEVNRDRAREDVVGRYRQLSASAFYTQGAARYSARSLFASVVRFEDRIADLETAALERKINDLEMDAKQKAKIMASLRKSRQSLRVQGPYIPLSRFGRFWVASKEQDSSEFDVPLTLQTLGNGRLLVAGREMREHEEWLKSLGGKYSRARGGMLFGVRRSREVAQRIRESGLLEKTAYVKPGAVHYERFETSRQADERIAEIKANPDLEFLGHGLNVPDESQMRLIDPAYVAEVDTLLAGLGESPEVQAIRDAMYQGFLRRLPEVSAQKHWLHRKKTPGFSRDVLRALASKAVHDAHNIARVKHGYQASDALDEAEQALRAAGTLNSFGAAVAKLGALETYQRDWMGVPKLDFEVGMDRVEDVTERKRIQEARRLFGKDSVALARAIARQRRILAQAGSIRAGNKERAAALALGEMRKAYDDAANPTIHPMALKLNGLGFAMHMGISPAAALVNTLQTPIMTMPVVAARFGFGPTHAAFGKALGDFFKGARNREGDISIETGGLDAIEQRALYRVRRRGMLDKTLAHDTSELSNDPALLMAPRRALRRVMAGMFHHAERFNREVSFVAAFRLARAAGDGFDTAYAYAEKVLHDTHYDYAQWNRARFMRGDWPRVVFQFKQYSLGTTWLLTRNFLWTVKEFLRAAKGEQSVKDAFRSEAYKTLAGIMGMQMLFAGALGLPFVGGIALAVNLAAKGFTDDDDEPFEFEVWFRRWAAETFGVEAGNAISKGLFPWAVGQIPGVPAVDLQGKLSMADLWWREPDRELEGNDAALFWGTQFMGPTAQLFVNAFATAKLWGDGHPWRAVEKIVPLKAAADLMKAYRYATEGATTLKGDELVEDVNAAEVLATALGFAPMRIGETYAENHAYVNASKALHERRQDILDTVARGRMKDDPEALGRGLAEAEAFTAKHPDMAISGGDVARSVKARLRRRALTEGGQYVPPKERELRDRFRFGATE</sequence>
<dbReference type="OrthoDB" id="9814088at2"/>
<dbReference type="GO" id="GO:0004040">
    <property type="term" value="F:amidase activity"/>
    <property type="evidence" value="ECO:0007669"/>
    <property type="project" value="InterPro"/>
</dbReference>
<feature type="region of interest" description="Disordered" evidence="2">
    <location>
        <begin position="1029"/>
        <end position="1068"/>
    </location>
</feature>
<dbReference type="Proteomes" id="UP000192923">
    <property type="component" value="Unassembled WGS sequence"/>
</dbReference>
<dbReference type="InterPro" id="IPR002901">
    <property type="entry name" value="MGlyc_endo_b_GlcNAc-like_dom"/>
</dbReference>
<dbReference type="PROSITE" id="PS51194">
    <property type="entry name" value="HELICASE_CTER"/>
    <property type="match status" value="1"/>
</dbReference>
<dbReference type="GO" id="GO:0008168">
    <property type="term" value="F:methyltransferase activity"/>
    <property type="evidence" value="ECO:0007669"/>
    <property type="project" value="UniProtKB-KW"/>
</dbReference>
<evidence type="ECO:0000256" key="1">
    <source>
        <dbReference type="SAM" id="Coils"/>
    </source>
</evidence>
<dbReference type="Gene3D" id="3.40.50.300">
    <property type="entry name" value="P-loop containing nucleotide triphosphate hydrolases"/>
    <property type="match status" value="2"/>
</dbReference>
<dbReference type="InterPro" id="IPR041196">
    <property type="entry name" value="LPD37"/>
</dbReference>
<dbReference type="Pfam" id="PF00271">
    <property type="entry name" value="Helicase_C"/>
    <property type="match status" value="1"/>
</dbReference>
<dbReference type="InterPro" id="IPR014001">
    <property type="entry name" value="Helicase_ATP-bd"/>
</dbReference>
<dbReference type="NCBIfam" id="NF032893">
    <property type="entry name" value="tail-700"/>
    <property type="match status" value="1"/>
</dbReference>
<dbReference type="InterPro" id="IPR052933">
    <property type="entry name" value="DNA_Protect_Modify"/>
</dbReference>
<dbReference type="Gene3D" id="1.10.530.10">
    <property type="match status" value="1"/>
</dbReference>
<dbReference type="InterPro" id="IPR029063">
    <property type="entry name" value="SAM-dependent_MTases_sf"/>
</dbReference>
<accession>A0A1Y6CWK4</accession>
<feature type="compositionally biased region" description="Polar residues" evidence="2">
    <location>
        <begin position="1245"/>
        <end position="1256"/>
    </location>
</feature>
<evidence type="ECO:0000313" key="5">
    <source>
        <dbReference type="Proteomes" id="UP000192923"/>
    </source>
</evidence>
<dbReference type="SMART" id="SM00487">
    <property type="entry name" value="DEXDc"/>
    <property type="match status" value="1"/>
</dbReference>
<dbReference type="GO" id="GO:0032259">
    <property type="term" value="P:methylation"/>
    <property type="evidence" value="ECO:0007669"/>
    <property type="project" value="UniProtKB-KW"/>
</dbReference>
<dbReference type="SUPFAM" id="SSF53335">
    <property type="entry name" value="S-adenosyl-L-methionine-dependent methyltransferases"/>
    <property type="match status" value="1"/>
</dbReference>
<feature type="region of interest" description="Disordered" evidence="2">
    <location>
        <begin position="1310"/>
        <end position="1361"/>
    </location>
</feature>
<dbReference type="InterPro" id="IPR001650">
    <property type="entry name" value="Helicase_C-like"/>
</dbReference>
<keyword evidence="1" id="KW-0175">Coiled coil</keyword>
<feature type="region of interest" description="Disordered" evidence="2">
    <location>
        <begin position="686"/>
        <end position="744"/>
    </location>
</feature>
<feature type="region of interest" description="Disordered" evidence="2">
    <location>
        <begin position="1229"/>
        <end position="1259"/>
    </location>
</feature>
<feature type="domain" description="Helicase C-terminal" evidence="3">
    <location>
        <begin position="2776"/>
        <end position="2954"/>
    </location>
</feature>
<dbReference type="STRING" id="1760988.SAMN02949497_1941"/>
<keyword evidence="4" id="KW-0489">Methyltransferase</keyword>
<organism evidence="4 5">
    <name type="scientific">Methylomagnum ishizawai</name>
    <dbReference type="NCBI Taxonomy" id="1760988"/>
    <lineage>
        <taxon>Bacteria</taxon>
        <taxon>Pseudomonadati</taxon>
        <taxon>Pseudomonadota</taxon>
        <taxon>Gammaproteobacteria</taxon>
        <taxon>Methylococcales</taxon>
        <taxon>Methylococcaceae</taxon>
        <taxon>Methylomagnum</taxon>
    </lineage>
</organism>
<dbReference type="Pfam" id="PF18823">
    <property type="entry name" value="InPase"/>
    <property type="match status" value="1"/>
</dbReference>
<dbReference type="PANTHER" id="PTHR41313">
    <property type="entry name" value="ADENINE-SPECIFIC METHYLTRANSFERASE"/>
    <property type="match status" value="1"/>
</dbReference>
<feature type="region of interest" description="Disordered" evidence="2">
    <location>
        <begin position="1"/>
        <end position="50"/>
    </location>
</feature>
<dbReference type="InterPro" id="IPR041595">
    <property type="entry name" value="Inorganic_Pase"/>
</dbReference>
<evidence type="ECO:0000259" key="3">
    <source>
        <dbReference type="PROSITE" id="PS51194"/>
    </source>
</evidence>
<dbReference type="Pfam" id="PF18853">
    <property type="entry name" value="LPD37"/>
    <property type="match status" value="1"/>
</dbReference>
<dbReference type="RefSeq" id="WP_085212150.1">
    <property type="nucleotide sequence ID" value="NZ_FXAM01000001.1"/>
</dbReference>
<keyword evidence="5" id="KW-1185">Reference proteome</keyword>
<feature type="coiled-coil region" evidence="1">
    <location>
        <begin position="3001"/>
        <end position="3028"/>
    </location>
</feature>
<feature type="compositionally biased region" description="Low complexity" evidence="2">
    <location>
        <begin position="1310"/>
        <end position="1324"/>
    </location>
</feature>
<protein>
    <submittedName>
        <fullName evidence="4">Adenine-specific DNA methylase, N12 class</fullName>
    </submittedName>
</protein>
<feature type="compositionally biased region" description="Pro residues" evidence="2">
    <location>
        <begin position="710"/>
        <end position="720"/>
    </location>
</feature>
<feature type="compositionally biased region" description="Gly residues" evidence="2">
    <location>
        <begin position="1440"/>
        <end position="1452"/>
    </location>
</feature>
<feature type="region of interest" description="Disordered" evidence="2">
    <location>
        <begin position="1386"/>
        <end position="1537"/>
    </location>
</feature>
<dbReference type="InterPro" id="IPR027417">
    <property type="entry name" value="P-loop_NTPase"/>
</dbReference>
<gene>
    <name evidence="4" type="ORF">SAMN02949497_1941</name>
</gene>
<feature type="compositionally biased region" description="Basic and acidic residues" evidence="2">
    <location>
        <begin position="1393"/>
        <end position="1407"/>
    </location>
</feature>
<dbReference type="SUPFAM" id="SSF52540">
    <property type="entry name" value="P-loop containing nucleoside triphosphate hydrolases"/>
    <property type="match status" value="2"/>
</dbReference>
<name>A0A1Y6CWK4_9GAMM</name>
<dbReference type="PANTHER" id="PTHR41313:SF1">
    <property type="entry name" value="DNA METHYLASE ADENINE-SPECIFIC DOMAIN-CONTAINING PROTEIN"/>
    <property type="match status" value="1"/>
</dbReference>
<dbReference type="Pfam" id="PF01832">
    <property type="entry name" value="Glucosaminidase"/>
    <property type="match status" value="1"/>
</dbReference>
<feature type="compositionally biased region" description="Low complexity" evidence="2">
    <location>
        <begin position="1484"/>
        <end position="1503"/>
    </location>
</feature>
<reference evidence="4 5" key="1">
    <citation type="submission" date="2016-12" db="EMBL/GenBank/DDBJ databases">
        <authorList>
            <person name="Song W.-J."/>
            <person name="Kurnit D.M."/>
        </authorList>
    </citation>
    <scope>NUCLEOTIDE SEQUENCE [LARGE SCALE GENOMIC DNA]</scope>
    <source>
        <strain evidence="4 5">175</strain>
    </source>
</reference>
<evidence type="ECO:0000256" key="2">
    <source>
        <dbReference type="SAM" id="MobiDB-lite"/>
    </source>
</evidence>
<dbReference type="Gene3D" id="3.40.50.150">
    <property type="entry name" value="Vaccinia Virus protein VP39"/>
    <property type="match status" value="1"/>
</dbReference>
<dbReference type="EMBL" id="FXAM01000001">
    <property type="protein sequence ID" value="SMF94620.1"/>
    <property type="molecule type" value="Genomic_DNA"/>
</dbReference>
<feature type="compositionally biased region" description="Gly residues" evidence="2">
    <location>
        <begin position="1411"/>
        <end position="1430"/>
    </location>
</feature>
<dbReference type="SMART" id="SM00047">
    <property type="entry name" value="LYZ2"/>
    <property type="match status" value="1"/>
</dbReference>
<feature type="region of interest" description="Disordered" evidence="2">
    <location>
        <begin position="865"/>
        <end position="892"/>
    </location>
</feature>
<keyword evidence="4" id="KW-0808">Transferase</keyword>
<proteinExistence type="predicted"/>
<evidence type="ECO:0000313" key="4">
    <source>
        <dbReference type="EMBL" id="SMF94620.1"/>
    </source>
</evidence>